<dbReference type="GO" id="GO:0004482">
    <property type="term" value="F:mRNA 5'-cap (guanine-N7-)-methyltransferase activity"/>
    <property type="evidence" value="ECO:0007669"/>
    <property type="project" value="UniProtKB-EC"/>
</dbReference>
<dbReference type="Gene3D" id="3.40.50.150">
    <property type="entry name" value="Vaccinia Virus protein VP39"/>
    <property type="match status" value="1"/>
</dbReference>
<dbReference type="Pfam" id="PF03291">
    <property type="entry name" value="mRNA_G-N7_MeTrfase"/>
    <property type="match status" value="1"/>
</dbReference>
<keyword evidence="6" id="KW-0506">mRNA capping</keyword>
<dbReference type="PROSITE" id="PS51562">
    <property type="entry name" value="RNA_CAP0_MT"/>
    <property type="match status" value="1"/>
</dbReference>
<dbReference type="InterPro" id="IPR029063">
    <property type="entry name" value="SAM-dependent_MTases_sf"/>
</dbReference>
<dbReference type="Proteomes" id="UP001178507">
    <property type="component" value="Unassembled WGS sequence"/>
</dbReference>
<name>A0AA36I9S8_9DINO</name>
<dbReference type="EMBL" id="CAUJNA010001035">
    <property type="protein sequence ID" value="CAJ1383630.1"/>
    <property type="molecule type" value="Genomic_DNA"/>
</dbReference>
<feature type="domain" description="MRNA cap 0 methyltransferase" evidence="9">
    <location>
        <begin position="458"/>
        <end position="756"/>
    </location>
</feature>
<keyword evidence="5" id="KW-0694">RNA-binding</keyword>
<reference evidence="10" key="1">
    <citation type="submission" date="2023-08" db="EMBL/GenBank/DDBJ databases">
        <authorList>
            <person name="Chen Y."/>
            <person name="Shah S."/>
            <person name="Dougan E. K."/>
            <person name="Thang M."/>
            <person name="Chan C."/>
        </authorList>
    </citation>
    <scope>NUCLEOTIDE SEQUENCE</scope>
</reference>
<evidence type="ECO:0000256" key="6">
    <source>
        <dbReference type="ARBA" id="ARBA00023042"/>
    </source>
</evidence>
<evidence type="ECO:0000256" key="5">
    <source>
        <dbReference type="ARBA" id="ARBA00022884"/>
    </source>
</evidence>
<evidence type="ECO:0000256" key="1">
    <source>
        <dbReference type="ARBA" id="ARBA00011926"/>
    </source>
</evidence>
<evidence type="ECO:0000313" key="11">
    <source>
        <dbReference type="Proteomes" id="UP001178507"/>
    </source>
</evidence>
<evidence type="ECO:0000256" key="3">
    <source>
        <dbReference type="ARBA" id="ARBA00022679"/>
    </source>
</evidence>
<protein>
    <recommendedName>
        <fullName evidence="1">mRNA (guanine-N(7))-methyltransferase</fullName>
        <ecNumber evidence="1">2.1.1.56</ecNumber>
    </recommendedName>
</protein>
<proteinExistence type="predicted"/>
<dbReference type="Pfam" id="PF13207">
    <property type="entry name" value="AAA_17"/>
    <property type="match status" value="1"/>
</dbReference>
<sequence>MARQWQQWQQWQWWGGDTWSWTTSRSWQDSASRRHAVGVYFGTFDPIHENHIGLCKYALTQGVVQMVYLVVNGDNPMKPLAVSYEERLRLVRRRVELEVDDRIRLMELSGEEAGRMRWLDRQDICERARYLVEAGGNAEVYQLLGQDSFEQAVGRSRPKGKGKGKGIFSTSTRFLVFPRAGSDESVHIPPDMRRRVAVVKDYVDPVTLSSTQIRAAAAEGHDLQGSVHPGILEDVIATYTRTRRFLVLLFGPPGSGKTALGRELERAFGFYHISGGDAYRAAKSRGLFGAYREDDRKQTVAKVFAAVARAAAVLAPAPVSFDGFLPKELPDFEAKVGTPGLIIKLDCPAEVLQQRLQERGQREHDVDLSVSQRMRSHYSQDKALPEFHQCLRVLRSDRPLQDVAGDLAGLVREGVSLEDTGRQIIDEDFWHRIFQEIESSPAESYNLRPNASTMKERQGSRGLKNFNNLVKDVLICWAVQQVAAPASAVHVLDVASGRGGDQMKFGKAAAAANRRLCYTAIDVAEAQILEAQRRMIASRQKDDAPSLESARFLIGDVAKIAPSTFAQQLALQHISSVQFAVHYAFSSCESARTFLRNATGRLRQGGLLLITTVDSCAMGRLARDAKDLVWQNGLLRVTFSDLQTLERIADEKEEYGLRYRFDLTGEGIDCEEFVVPEALMRGLLQELQVEVLAAMPFSDIALEDNLTAEQIATSILSRLPAGQASDVSVYDRLGLLLSREEAAIAALYKLFVCRKRQEPALTPEDAEEPSSHQAGDLLKGEPPVHVQ</sequence>
<dbReference type="GO" id="GO:0003723">
    <property type="term" value="F:RNA binding"/>
    <property type="evidence" value="ECO:0007669"/>
    <property type="project" value="UniProtKB-KW"/>
</dbReference>
<dbReference type="InterPro" id="IPR039753">
    <property type="entry name" value="RG7MT1"/>
</dbReference>
<evidence type="ECO:0000256" key="8">
    <source>
        <dbReference type="SAM" id="MobiDB-lite"/>
    </source>
</evidence>
<dbReference type="AlphaFoldDB" id="A0AA36I9S8"/>
<keyword evidence="3" id="KW-0808">Transferase</keyword>
<dbReference type="PANTHER" id="PTHR12189:SF2">
    <property type="entry name" value="MRNA CAP GUANINE-N7 METHYLTRANSFERASE"/>
    <property type="match status" value="1"/>
</dbReference>
<keyword evidence="4" id="KW-0949">S-adenosyl-L-methionine</keyword>
<keyword evidence="11" id="KW-1185">Reference proteome</keyword>
<comment type="caution">
    <text evidence="10">The sequence shown here is derived from an EMBL/GenBank/DDBJ whole genome shotgun (WGS) entry which is preliminary data.</text>
</comment>
<dbReference type="Gene3D" id="3.40.50.300">
    <property type="entry name" value="P-loop containing nucleotide triphosphate hydrolases"/>
    <property type="match status" value="1"/>
</dbReference>
<dbReference type="SUPFAM" id="SSF52374">
    <property type="entry name" value="Nucleotidylyl transferase"/>
    <property type="match status" value="1"/>
</dbReference>
<dbReference type="PANTHER" id="PTHR12189">
    <property type="entry name" value="MRNA GUANINE-7- METHYLTRANSFERASE"/>
    <property type="match status" value="1"/>
</dbReference>
<comment type="catalytic activity">
    <reaction evidence="7">
        <text>a 5'-end (5'-triphosphoguanosine)-ribonucleoside in mRNA + S-adenosyl-L-methionine = a 5'-end (N(7)-methyl 5'-triphosphoguanosine)-ribonucleoside in mRNA + S-adenosyl-L-homocysteine</text>
        <dbReference type="Rhea" id="RHEA:67008"/>
        <dbReference type="Rhea" id="RHEA-COMP:17166"/>
        <dbReference type="Rhea" id="RHEA-COMP:17167"/>
        <dbReference type="ChEBI" id="CHEBI:57856"/>
        <dbReference type="ChEBI" id="CHEBI:59789"/>
        <dbReference type="ChEBI" id="CHEBI:156461"/>
        <dbReference type="ChEBI" id="CHEBI:167617"/>
        <dbReference type="EC" id="2.1.1.56"/>
    </reaction>
</comment>
<dbReference type="EC" id="2.1.1.56" evidence="1"/>
<gene>
    <name evidence="10" type="ORF">EVOR1521_LOCUS10710</name>
</gene>
<evidence type="ECO:0000256" key="4">
    <source>
        <dbReference type="ARBA" id="ARBA00022691"/>
    </source>
</evidence>
<accession>A0AA36I9S8</accession>
<feature type="region of interest" description="Disordered" evidence="8">
    <location>
        <begin position="760"/>
        <end position="787"/>
    </location>
</feature>
<evidence type="ECO:0000256" key="7">
    <source>
        <dbReference type="ARBA" id="ARBA00044712"/>
    </source>
</evidence>
<dbReference type="InterPro" id="IPR027417">
    <property type="entry name" value="P-loop_NTPase"/>
</dbReference>
<dbReference type="GO" id="GO:0005634">
    <property type="term" value="C:nucleus"/>
    <property type="evidence" value="ECO:0007669"/>
    <property type="project" value="TreeGrafter"/>
</dbReference>
<keyword evidence="6" id="KW-0507">mRNA processing</keyword>
<keyword evidence="2" id="KW-0489">Methyltransferase</keyword>
<dbReference type="PRINTS" id="PR01100">
    <property type="entry name" value="SHIKIMTKNASE"/>
</dbReference>
<dbReference type="SUPFAM" id="SSF53335">
    <property type="entry name" value="S-adenosyl-L-methionine-dependent methyltransferases"/>
    <property type="match status" value="1"/>
</dbReference>
<dbReference type="Gene3D" id="3.40.50.620">
    <property type="entry name" value="HUPs"/>
    <property type="match status" value="1"/>
</dbReference>
<dbReference type="SUPFAM" id="SSF52540">
    <property type="entry name" value="P-loop containing nucleoside triphosphate hydrolases"/>
    <property type="match status" value="1"/>
</dbReference>
<evidence type="ECO:0000313" key="10">
    <source>
        <dbReference type="EMBL" id="CAJ1383630.1"/>
    </source>
</evidence>
<evidence type="ECO:0000256" key="2">
    <source>
        <dbReference type="ARBA" id="ARBA00022603"/>
    </source>
</evidence>
<dbReference type="Pfam" id="PF01467">
    <property type="entry name" value="CTP_transf_like"/>
    <property type="match status" value="1"/>
</dbReference>
<dbReference type="InterPro" id="IPR004971">
    <property type="entry name" value="mRNA_G-N7_MeTrfase_dom"/>
</dbReference>
<organism evidence="10 11">
    <name type="scientific">Effrenium voratum</name>
    <dbReference type="NCBI Taxonomy" id="2562239"/>
    <lineage>
        <taxon>Eukaryota</taxon>
        <taxon>Sar</taxon>
        <taxon>Alveolata</taxon>
        <taxon>Dinophyceae</taxon>
        <taxon>Suessiales</taxon>
        <taxon>Symbiodiniaceae</taxon>
        <taxon>Effrenium</taxon>
    </lineage>
</organism>
<evidence type="ECO:0000259" key="9">
    <source>
        <dbReference type="PROSITE" id="PS51562"/>
    </source>
</evidence>
<dbReference type="InterPro" id="IPR004821">
    <property type="entry name" value="Cyt_trans-like"/>
</dbReference>
<dbReference type="InterPro" id="IPR014729">
    <property type="entry name" value="Rossmann-like_a/b/a_fold"/>
</dbReference>